<proteinExistence type="predicted"/>
<accession>A0A8S5RA45</accession>
<dbReference type="EMBL" id="BK059083">
    <property type="protein sequence ID" value="DAE28240.1"/>
    <property type="molecule type" value="Genomic_DNA"/>
</dbReference>
<sequence>MDKPVTPRIIVFNNLKRCTGVFHSAYAAARSIGGVAASIKSACSGETVTYRKQYFRYIPGNIEVTLEDLGTLTLKEFDSLCGVEKRFWITGKLSEDRKNERYKDELKQQRQREKEKKRLNKQRRHEN</sequence>
<name>A0A8S5RA45_9VIRU</name>
<evidence type="ECO:0000313" key="2">
    <source>
        <dbReference type="EMBL" id="DAE28240.1"/>
    </source>
</evidence>
<reference evidence="2" key="1">
    <citation type="journal article" date="2021" name="Proc. Natl. Acad. Sci. U.S.A.">
        <title>A Catalog of Tens of Thousands of Viruses from Human Metagenomes Reveals Hidden Associations with Chronic Diseases.</title>
        <authorList>
            <person name="Tisza M.J."/>
            <person name="Buck C.B."/>
        </authorList>
    </citation>
    <scope>NUCLEOTIDE SEQUENCE</scope>
    <source>
        <strain evidence="2">CtuZj11</strain>
    </source>
</reference>
<evidence type="ECO:0000256" key="1">
    <source>
        <dbReference type="SAM" id="MobiDB-lite"/>
    </source>
</evidence>
<feature type="region of interest" description="Disordered" evidence="1">
    <location>
        <begin position="98"/>
        <end position="127"/>
    </location>
</feature>
<organism evidence="2">
    <name type="scientific">virus sp. ctuZj11</name>
    <dbReference type="NCBI Taxonomy" id="2825825"/>
    <lineage>
        <taxon>Viruses</taxon>
    </lineage>
</organism>
<feature type="compositionally biased region" description="Basic and acidic residues" evidence="1">
    <location>
        <begin position="98"/>
        <end position="116"/>
    </location>
</feature>
<feature type="compositionally biased region" description="Basic residues" evidence="1">
    <location>
        <begin position="117"/>
        <end position="127"/>
    </location>
</feature>
<protein>
    <submittedName>
        <fullName evidence="2">Uncharacterized protein</fullName>
    </submittedName>
</protein>